<keyword evidence="4" id="KW-1185">Reference proteome</keyword>
<protein>
    <recommendedName>
        <fullName evidence="2">HTH cro/C1-type domain-containing protein</fullName>
    </recommendedName>
</protein>
<dbReference type="GO" id="GO:0003677">
    <property type="term" value="F:DNA binding"/>
    <property type="evidence" value="ECO:0007669"/>
    <property type="project" value="UniProtKB-KW"/>
</dbReference>
<dbReference type="SUPFAM" id="SSF47413">
    <property type="entry name" value="lambda repressor-like DNA-binding domains"/>
    <property type="match status" value="1"/>
</dbReference>
<dbReference type="InterPro" id="IPR010982">
    <property type="entry name" value="Lambda_DNA-bd_dom_sf"/>
</dbReference>
<accession>A0A4P5PF00</accession>
<dbReference type="InterPro" id="IPR001387">
    <property type="entry name" value="Cro/C1-type_HTH"/>
</dbReference>
<evidence type="ECO:0000256" key="1">
    <source>
        <dbReference type="ARBA" id="ARBA00023125"/>
    </source>
</evidence>
<dbReference type="Pfam" id="PF01381">
    <property type="entry name" value="HTH_3"/>
    <property type="match status" value="1"/>
</dbReference>
<name>A0A4P5PF00_9ENTE</name>
<dbReference type="PROSITE" id="PS50943">
    <property type="entry name" value="HTH_CROC1"/>
    <property type="match status" value="1"/>
</dbReference>
<keyword evidence="1" id="KW-0238">DNA-binding</keyword>
<evidence type="ECO:0000313" key="3">
    <source>
        <dbReference type="EMBL" id="GCF94252.1"/>
    </source>
</evidence>
<organism evidence="3 4">
    <name type="scientific">Enterococcus florum</name>
    <dbReference type="NCBI Taxonomy" id="2480627"/>
    <lineage>
        <taxon>Bacteria</taxon>
        <taxon>Bacillati</taxon>
        <taxon>Bacillota</taxon>
        <taxon>Bacilli</taxon>
        <taxon>Lactobacillales</taxon>
        <taxon>Enterococcaceae</taxon>
        <taxon>Enterococcus</taxon>
    </lineage>
</organism>
<dbReference type="EMBL" id="BJCC01000015">
    <property type="protein sequence ID" value="GCF94252.1"/>
    <property type="molecule type" value="Genomic_DNA"/>
</dbReference>
<dbReference type="Proteomes" id="UP000290567">
    <property type="component" value="Unassembled WGS sequence"/>
</dbReference>
<dbReference type="PANTHER" id="PTHR46558">
    <property type="entry name" value="TRACRIPTIONAL REGULATORY PROTEIN-RELATED-RELATED"/>
    <property type="match status" value="1"/>
</dbReference>
<proteinExistence type="predicted"/>
<gene>
    <name evidence="3" type="ORF">NRIC_21430</name>
</gene>
<feature type="domain" description="HTH cro/C1-type" evidence="2">
    <location>
        <begin position="2"/>
        <end position="51"/>
    </location>
</feature>
<dbReference type="Gene3D" id="1.10.260.40">
    <property type="entry name" value="lambda repressor-like DNA-binding domains"/>
    <property type="match status" value="1"/>
</dbReference>
<dbReference type="AlphaFoldDB" id="A0A4P5PF00"/>
<comment type="caution">
    <text evidence="3">The sequence shown here is derived from an EMBL/GenBank/DDBJ whole genome shotgun (WGS) entry which is preliminary data.</text>
</comment>
<sequence>MKLKKWTQGDATNVLGIARTTYQSYEQSRRSPDVDIQNKIADYFDVSLDDLYGREGTEDQVLSDKQLRIWMMIRARNGLKSLFIILNSK</sequence>
<evidence type="ECO:0000313" key="4">
    <source>
        <dbReference type="Proteomes" id="UP000290567"/>
    </source>
</evidence>
<evidence type="ECO:0000259" key="2">
    <source>
        <dbReference type="PROSITE" id="PS50943"/>
    </source>
</evidence>
<dbReference type="PANTHER" id="PTHR46558:SF14">
    <property type="entry name" value="HTH-TYPE TRANSCRIPTIONAL REGULATOR ANSR"/>
    <property type="match status" value="1"/>
</dbReference>
<dbReference type="CDD" id="cd00093">
    <property type="entry name" value="HTH_XRE"/>
    <property type="match status" value="1"/>
</dbReference>
<reference evidence="4" key="1">
    <citation type="submission" date="2019-02" db="EMBL/GenBank/DDBJ databases">
        <title>Draft genome sequence of Enterococcus sp. Gos25-1.</title>
        <authorList>
            <person name="Tanaka N."/>
            <person name="Shiwa Y."/>
            <person name="Fujita N."/>
        </authorList>
    </citation>
    <scope>NUCLEOTIDE SEQUENCE [LARGE SCALE GENOMIC DNA]</scope>
    <source>
        <strain evidence="4">Gos25-1</strain>
    </source>
</reference>